<dbReference type="Proteomes" id="UP001497516">
    <property type="component" value="Chromosome 3"/>
</dbReference>
<evidence type="ECO:0000313" key="3">
    <source>
        <dbReference type="EMBL" id="CAL1379043.1"/>
    </source>
</evidence>
<proteinExistence type="predicted"/>
<reference evidence="3 4" key="1">
    <citation type="submission" date="2024-04" db="EMBL/GenBank/DDBJ databases">
        <authorList>
            <person name="Fracassetti M."/>
        </authorList>
    </citation>
    <scope>NUCLEOTIDE SEQUENCE [LARGE SCALE GENOMIC DNA]</scope>
</reference>
<feature type="chain" id="PRO_5043606752" description="Secreted protein" evidence="2">
    <location>
        <begin position="18"/>
        <end position="126"/>
    </location>
</feature>
<organism evidence="3 4">
    <name type="scientific">Linum trigynum</name>
    <dbReference type="NCBI Taxonomy" id="586398"/>
    <lineage>
        <taxon>Eukaryota</taxon>
        <taxon>Viridiplantae</taxon>
        <taxon>Streptophyta</taxon>
        <taxon>Embryophyta</taxon>
        <taxon>Tracheophyta</taxon>
        <taxon>Spermatophyta</taxon>
        <taxon>Magnoliopsida</taxon>
        <taxon>eudicotyledons</taxon>
        <taxon>Gunneridae</taxon>
        <taxon>Pentapetalae</taxon>
        <taxon>rosids</taxon>
        <taxon>fabids</taxon>
        <taxon>Malpighiales</taxon>
        <taxon>Linaceae</taxon>
        <taxon>Linum</taxon>
    </lineage>
</organism>
<dbReference type="AlphaFoldDB" id="A0AAV2E055"/>
<feature type="region of interest" description="Disordered" evidence="1">
    <location>
        <begin position="57"/>
        <end position="85"/>
    </location>
</feature>
<feature type="signal peptide" evidence="2">
    <location>
        <begin position="1"/>
        <end position="17"/>
    </location>
</feature>
<dbReference type="EMBL" id="OZ034816">
    <property type="protein sequence ID" value="CAL1379043.1"/>
    <property type="molecule type" value="Genomic_DNA"/>
</dbReference>
<gene>
    <name evidence="3" type="ORF">LTRI10_LOCUS20587</name>
</gene>
<evidence type="ECO:0008006" key="5">
    <source>
        <dbReference type="Google" id="ProtNLM"/>
    </source>
</evidence>
<keyword evidence="4" id="KW-1185">Reference proteome</keyword>
<name>A0AAV2E055_9ROSI</name>
<evidence type="ECO:0000256" key="2">
    <source>
        <dbReference type="SAM" id="SignalP"/>
    </source>
</evidence>
<accession>A0AAV2E055</accession>
<sequence length="126" mass="13509">MIGAGVAVLTVVAPTSAAAIISEEKGSGVASTVAMESAVGEMATRARPEVCRSLACPPVDPSPRKKETKVKSSAPEMVKKSTADARWPPCRRERCLQKERELTYMEWKNGDGFLSSGTLDRTIQQA</sequence>
<protein>
    <recommendedName>
        <fullName evidence="5">Secreted protein</fullName>
    </recommendedName>
</protein>
<keyword evidence="2" id="KW-0732">Signal</keyword>
<evidence type="ECO:0000256" key="1">
    <source>
        <dbReference type="SAM" id="MobiDB-lite"/>
    </source>
</evidence>
<evidence type="ECO:0000313" key="4">
    <source>
        <dbReference type="Proteomes" id="UP001497516"/>
    </source>
</evidence>